<dbReference type="PROSITE" id="PS50181">
    <property type="entry name" value="FBOX"/>
    <property type="match status" value="1"/>
</dbReference>
<feature type="repeat" description="ANK" evidence="3">
    <location>
        <begin position="539"/>
        <end position="571"/>
    </location>
</feature>
<feature type="domain" description="Peptidase A2" evidence="4">
    <location>
        <begin position="457"/>
        <end position="470"/>
    </location>
</feature>
<feature type="repeat" description="ANK" evidence="3">
    <location>
        <begin position="605"/>
        <end position="637"/>
    </location>
</feature>
<dbReference type="SUPFAM" id="SSF48403">
    <property type="entry name" value="Ankyrin repeat"/>
    <property type="match status" value="3"/>
</dbReference>
<protein>
    <submittedName>
        <fullName evidence="6">Uncharacterized protein</fullName>
    </submittedName>
</protein>
<dbReference type="PROSITE" id="PS50088">
    <property type="entry name" value="ANK_REPEAT"/>
    <property type="match status" value="11"/>
</dbReference>
<feature type="repeat" description="ANK" evidence="3">
    <location>
        <begin position="572"/>
        <end position="604"/>
    </location>
</feature>
<dbReference type="SMART" id="SM00248">
    <property type="entry name" value="ANK"/>
    <property type="match status" value="14"/>
</dbReference>
<feature type="repeat" description="ANK" evidence="3">
    <location>
        <begin position="506"/>
        <end position="538"/>
    </location>
</feature>
<feature type="repeat" description="ANK" evidence="3">
    <location>
        <begin position="407"/>
        <end position="439"/>
    </location>
</feature>
<dbReference type="Proteomes" id="UP001152759">
    <property type="component" value="Chromosome 9"/>
</dbReference>
<dbReference type="AlphaFoldDB" id="A0A9P0FAG1"/>
<dbReference type="PROSITE" id="PS50297">
    <property type="entry name" value="ANK_REP_REGION"/>
    <property type="match status" value="9"/>
</dbReference>
<dbReference type="Pfam" id="PF00023">
    <property type="entry name" value="Ank"/>
    <property type="match status" value="1"/>
</dbReference>
<name>A0A9P0FAG1_BEMTA</name>
<dbReference type="PANTHER" id="PTHR24171">
    <property type="entry name" value="ANKYRIN REPEAT DOMAIN-CONTAINING PROTEIN 39-RELATED"/>
    <property type="match status" value="1"/>
</dbReference>
<dbReference type="PRINTS" id="PR01415">
    <property type="entry name" value="ANKYRIN"/>
</dbReference>
<sequence>MSAPQRTQCLVFVLHAGNPKGKSRPCSSFPSPEKVEAFALLPHTVKRDHPEVLALFSQNGVSVVDPDSEYPSLCAGAKNNRVELLELLLDEDGETYGSDTKSLGYLHVAVHTGNRRLAKLLFPRKIIVHPQAKLDLSNARLAIDEENGKFLEQLLANGNDVSYRRPEGGTFLHLVVEQCHESLLTSLVRVGADVNAAKRDGWTPLHIAADKGFVRMTERLLRSGSNVHAKLTANSQLKNATPLQLAVAKDHVDVARLLLASGSDVDAHSHTGQTVLQLAIERGCLGSVEQLLKHGPDVRNKSNYDAFRLALNETRPVYSDIVARLFDYGFSISSDDISNFAMLRGAVRLNCIPIVLKFLEHDVNLNDHERHGEIRSLLHVAVEHAAEEMVGLLLENGACIESNCYYLNRTPIFAAATKGRLENLKLLLRSGAKVDVKDIFGLTPLLASSENGHPGVVEALLDSGADVNVVCEKCRSAMFYAVTNGHARVAEVLSRFGASSNSRDRFGLTPLHVACTKGNSELVEILLRNDTDVNARCSRGRTALWLAAEKGFKEVIEQLLASDANVDCRAEGGMTPLHVVARLGSADIANVLLKNGADVNATCYKRRTPLFYAVIGGHFDVTESLLKLGADTDSKDVDHKTPLYAAAVEGTKSWTITTSGEEPHDTNVERSVVELLLRFGARLDFILRSKPVVFDLAVFSSTDVFKTILEFCFVESELFDEARLCELFDATRHLVYLGLKLVHFVKAGDVFAQHVVKVRALRAALRRDLPQPIWYCKDKSLDEFARDCEEELLRLRNENIGDTTIMLHDVLTKDSRKVAGFLRNDSIACILKNRGYRAEFPIYAGIIDCQFLKGNLQKELMRQCTRACHLFLSCFRTLPYDVKERILSYLSFADLKSLLRACRIPLVIV</sequence>
<dbReference type="InterPro" id="IPR036770">
    <property type="entry name" value="Ankyrin_rpt-contain_sf"/>
</dbReference>
<evidence type="ECO:0000259" key="4">
    <source>
        <dbReference type="PROSITE" id="PS50175"/>
    </source>
</evidence>
<dbReference type="Pfam" id="PF12796">
    <property type="entry name" value="Ank_2"/>
    <property type="match status" value="4"/>
</dbReference>
<dbReference type="EMBL" id="OU963870">
    <property type="protein sequence ID" value="CAH0395214.1"/>
    <property type="molecule type" value="Genomic_DNA"/>
</dbReference>
<dbReference type="InterPro" id="IPR002110">
    <property type="entry name" value="Ankyrin_rpt"/>
</dbReference>
<evidence type="ECO:0000259" key="5">
    <source>
        <dbReference type="PROSITE" id="PS50181"/>
    </source>
</evidence>
<dbReference type="PROSITE" id="PS50175">
    <property type="entry name" value="ASP_PROT_RETROV"/>
    <property type="match status" value="1"/>
</dbReference>
<evidence type="ECO:0000256" key="3">
    <source>
        <dbReference type="PROSITE-ProRule" id="PRU00023"/>
    </source>
</evidence>
<feature type="domain" description="F-box" evidence="5">
    <location>
        <begin position="872"/>
        <end position="909"/>
    </location>
</feature>
<organism evidence="6 7">
    <name type="scientific">Bemisia tabaci</name>
    <name type="common">Sweetpotato whitefly</name>
    <name type="synonym">Aleurodes tabaci</name>
    <dbReference type="NCBI Taxonomy" id="7038"/>
    <lineage>
        <taxon>Eukaryota</taxon>
        <taxon>Metazoa</taxon>
        <taxon>Ecdysozoa</taxon>
        <taxon>Arthropoda</taxon>
        <taxon>Hexapoda</taxon>
        <taxon>Insecta</taxon>
        <taxon>Pterygota</taxon>
        <taxon>Neoptera</taxon>
        <taxon>Paraneoptera</taxon>
        <taxon>Hemiptera</taxon>
        <taxon>Sternorrhyncha</taxon>
        <taxon>Aleyrodoidea</taxon>
        <taxon>Aleyrodidae</taxon>
        <taxon>Aleyrodinae</taxon>
        <taxon>Bemisia</taxon>
    </lineage>
</organism>
<feature type="repeat" description="ANK" evidence="3">
    <location>
        <begin position="167"/>
        <end position="199"/>
    </location>
</feature>
<dbReference type="CDD" id="cd09917">
    <property type="entry name" value="F-box_SF"/>
    <property type="match status" value="1"/>
</dbReference>
<dbReference type="InterPro" id="IPR001995">
    <property type="entry name" value="Peptidase_A2_cat"/>
</dbReference>
<feature type="repeat" description="ANK" evidence="3">
    <location>
        <begin position="238"/>
        <end position="270"/>
    </location>
</feature>
<dbReference type="GO" id="GO:0006508">
    <property type="term" value="P:proteolysis"/>
    <property type="evidence" value="ECO:0007669"/>
    <property type="project" value="InterPro"/>
</dbReference>
<feature type="repeat" description="ANK" evidence="3">
    <location>
        <begin position="440"/>
        <end position="472"/>
    </location>
</feature>
<gene>
    <name evidence="6" type="ORF">BEMITA_LOCUS13426</name>
</gene>
<accession>A0A9P0FAG1</accession>
<dbReference type="Gene3D" id="1.25.40.20">
    <property type="entry name" value="Ankyrin repeat-containing domain"/>
    <property type="match status" value="2"/>
</dbReference>
<feature type="repeat" description="ANK" evidence="3">
    <location>
        <begin position="271"/>
        <end position="303"/>
    </location>
</feature>
<dbReference type="Pfam" id="PF13637">
    <property type="entry name" value="Ank_4"/>
    <property type="match status" value="1"/>
</dbReference>
<keyword evidence="1" id="KW-0677">Repeat</keyword>
<evidence type="ECO:0000313" key="7">
    <source>
        <dbReference type="Proteomes" id="UP001152759"/>
    </source>
</evidence>
<evidence type="ECO:0000256" key="2">
    <source>
        <dbReference type="ARBA" id="ARBA00023043"/>
    </source>
</evidence>
<feature type="repeat" description="ANK" evidence="3">
    <location>
        <begin position="200"/>
        <end position="232"/>
    </location>
</feature>
<keyword evidence="2 3" id="KW-0040">ANK repeat</keyword>
<proteinExistence type="predicted"/>
<dbReference type="PANTHER" id="PTHR24171:SF9">
    <property type="entry name" value="ANKYRIN REPEAT DOMAIN-CONTAINING PROTEIN 39"/>
    <property type="match status" value="1"/>
</dbReference>
<evidence type="ECO:0000256" key="1">
    <source>
        <dbReference type="ARBA" id="ARBA00022737"/>
    </source>
</evidence>
<feature type="repeat" description="ANK" evidence="3">
    <location>
        <begin position="473"/>
        <end position="505"/>
    </location>
</feature>
<reference evidence="6" key="1">
    <citation type="submission" date="2021-12" db="EMBL/GenBank/DDBJ databases">
        <authorList>
            <person name="King R."/>
        </authorList>
    </citation>
    <scope>NUCLEOTIDE SEQUENCE</scope>
</reference>
<dbReference type="InterPro" id="IPR001810">
    <property type="entry name" value="F-box_dom"/>
</dbReference>
<dbReference type="GO" id="GO:0004190">
    <property type="term" value="F:aspartic-type endopeptidase activity"/>
    <property type="evidence" value="ECO:0007669"/>
    <property type="project" value="InterPro"/>
</dbReference>
<evidence type="ECO:0000313" key="6">
    <source>
        <dbReference type="EMBL" id="CAH0395214.1"/>
    </source>
</evidence>
<keyword evidence="7" id="KW-1185">Reference proteome</keyword>